<keyword evidence="2" id="KW-0479">Metal-binding</keyword>
<dbReference type="PANTHER" id="PTHR46481:SF10">
    <property type="entry name" value="ZINC FINGER BED DOMAIN-CONTAINING PROTEIN 39"/>
    <property type="match status" value="1"/>
</dbReference>
<gene>
    <name evidence="7" type="ORF">QJS10_CPA05g01572</name>
</gene>
<dbReference type="InterPro" id="IPR012337">
    <property type="entry name" value="RNaseH-like_sf"/>
</dbReference>
<evidence type="ECO:0000313" key="7">
    <source>
        <dbReference type="EMBL" id="KAK1316556.1"/>
    </source>
</evidence>
<comment type="caution">
    <text evidence="7">The sequence shown here is derived from an EMBL/GenBank/DDBJ whole genome shotgun (WGS) entry which is preliminary data.</text>
</comment>
<dbReference type="GO" id="GO:0005634">
    <property type="term" value="C:nucleus"/>
    <property type="evidence" value="ECO:0007669"/>
    <property type="project" value="UniProtKB-SubCell"/>
</dbReference>
<dbReference type="Proteomes" id="UP001180020">
    <property type="component" value="Unassembled WGS sequence"/>
</dbReference>
<keyword evidence="3" id="KW-0863">Zinc-finger</keyword>
<keyword evidence="8" id="KW-1185">Reference proteome</keyword>
<accession>A0AAV9ESJ8</accession>
<evidence type="ECO:0000256" key="3">
    <source>
        <dbReference type="ARBA" id="ARBA00022771"/>
    </source>
</evidence>
<comment type="subcellular location">
    <subcellularLocation>
        <location evidence="1">Nucleus</location>
    </subcellularLocation>
</comment>
<evidence type="ECO:0000256" key="5">
    <source>
        <dbReference type="ARBA" id="ARBA00023242"/>
    </source>
</evidence>
<evidence type="ECO:0000313" key="8">
    <source>
        <dbReference type="Proteomes" id="UP001180020"/>
    </source>
</evidence>
<organism evidence="7 8">
    <name type="scientific">Acorus calamus</name>
    <name type="common">Sweet flag</name>
    <dbReference type="NCBI Taxonomy" id="4465"/>
    <lineage>
        <taxon>Eukaryota</taxon>
        <taxon>Viridiplantae</taxon>
        <taxon>Streptophyta</taxon>
        <taxon>Embryophyta</taxon>
        <taxon>Tracheophyta</taxon>
        <taxon>Spermatophyta</taxon>
        <taxon>Magnoliopsida</taxon>
        <taxon>Liliopsida</taxon>
        <taxon>Acoraceae</taxon>
        <taxon>Acorus</taxon>
    </lineage>
</organism>
<name>A0AAV9ESJ8_ACOCL</name>
<feature type="region of interest" description="Disordered" evidence="6">
    <location>
        <begin position="257"/>
        <end position="285"/>
    </location>
</feature>
<dbReference type="PANTHER" id="PTHR46481">
    <property type="entry name" value="ZINC FINGER BED DOMAIN-CONTAINING PROTEIN 4"/>
    <property type="match status" value="1"/>
</dbReference>
<evidence type="ECO:0000256" key="2">
    <source>
        <dbReference type="ARBA" id="ARBA00022723"/>
    </source>
</evidence>
<reference evidence="7" key="1">
    <citation type="journal article" date="2023" name="Nat. Commun.">
        <title>Diploid and tetraploid genomes of Acorus and the evolution of monocots.</title>
        <authorList>
            <person name="Ma L."/>
            <person name="Liu K.W."/>
            <person name="Li Z."/>
            <person name="Hsiao Y.Y."/>
            <person name="Qi Y."/>
            <person name="Fu T."/>
            <person name="Tang G.D."/>
            <person name="Zhang D."/>
            <person name="Sun W.H."/>
            <person name="Liu D.K."/>
            <person name="Li Y."/>
            <person name="Chen G.Z."/>
            <person name="Liu X.D."/>
            <person name="Liao X.Y."/>
            <person name="Jiang Y.T."/>
            <person name="Yu X."/>
            <person name="Hao Y."/>
            <person name="Huang J."/>
            <person name="Zhao X.W."/>
            <person name="Ke S."/>
            <person name="Chen Y.Y."/>
            <person name="Wu W.L."/>
            <person name="Hsu J.L."/>
            <person name="Lin Y.F."/>
            <person name="Huang M.D."/>
            <person name="Li C.Y."/>
            <person name="Huang L."/>
            <person name="Wang Z.W."/>
            <person name="Zhao X."/>
            <person name="Zhong W.Y."/>
            <person name="Peng D.H."/>
            <person name="Ahmad S."/>
            <person name="Lan S."/>
            <person name="Zhang J.S."/>
            <person name="Tsai W.C."/>
            <person name="Van de Peer Y."/>
            <person name="Liu Z.J."/>
        </authorList>
    </citation>
    <scope>NUCLEOTIDE SEQUENCE</scope>
    <source>
        <strain evidence="7">CP</strain>
    </source>
</reference>
<sequence length="315" mass="34866">MECIAIYEKEKEQLMQLLGSLPGRIGLTLSLWTSRQTLGYMCLRGHFIDEDWKVHSRMLNFMNVSSPHTEMALSDAIGACLSDWNMKTRLFTVTNHWNTTYLMLMGALELKHVFASLELSEANYNEAPSLDDWKKVEIVCTYLRLLHDSAKLVSTTDHPTANIYFHEAWKIHYELSNAAAAEENLATLPVPPPPPSPPPEVNTVTTTMENHQENHDDNMIIDNINDNGKVDNNAASATEAGGVAEVVGTETHVPDGMVTEALPEPEPAPPAIPPPSTPQPPPAPASLQLLTSSDGIMDIFEIYVSETTLAHQTKW</sequence>
<dbReference type="InterPro" id="IPR052035">
    <property type="entry name" value="ZnF_BED_domain_contain"/>
</dbReference>
<dbReference type="AlphaFoldDB" id="A0AAV9ESJ8"/>
<proteinExistence type="predicted"/>
<dbReference type="SUPFAM" id="SSF53098">
    <property type="entry name" value="Ribonuclease H-like"/>
    <property type="match status" value="1"/>
</dbReference>
<feature type="compositionally biased region" description="Pro residues" evidence="6">
    <location>
        <begin position="264"/>
        <end position="284"/>
    </location>
</feature>
<evidence type="ECO:0000256" key="4">
    <source>
        <dbReference type="ARBA" id="ARBA00022833"/>
    </source>
</evidence>
<dbReference type="EMBL" id="JAUJYO010000005">
    <property type="protein sequence ID" value="KAK1316556.1"/>
    <property type="molecule type" value="Genomic_DNA"/>
</dbReference>
<reference evidence="7" key="2">
    <citation type="submission" date="2023-06" db="EMBL/GenBank/DDBJ databases">
        <authorList>
            <person name="Ma L."/>
            <person name="Liu K.-W."/>
            <person name="Li Z."/>
            <person name="Hsiao Y.-Y."/>
            <person name="Qi Y."/>
            <person name="Fu T."/>
            <person name="Tang G."/>
            <person name="Zhang D."/>
            <person name="Sun W.-H."/>
            <person name="Liu D.-K."/>
            <person name="Li Y."/>
            <person name="Chen G.-Z."/>
            <person name="Liu X.-D."/>
            <person name="Liao X.-Y."/>
            <person name="Jiang Y.-T."/>
            <person name="Yu X."/>
            <person name="Hao Y."/>
            <person name="Huang J."/>
            <person name="Zhao X.-W."/>
            <person name="Ke S."/>
            <person name="Chen Y.-Y."/>
            <person name="Wu W.-L."/>
            <person name="Hsu J.-L."/>
            <person name="Lin Y.-F."/>
            <person name="Huang M.-D."/>
            <person name="Li C.-Y."/>
            <person name="Huang L."/>
            <person name="Wang Z.-W."/>
            <person name="Zhao X."/>
            <person name="Zhong W.-Y."/>
            <person name="Peng D.-H."/>
            <person name="Ahmad S."/>
            <person name="Lan S."/>
            <person name="Zhang J.-S."/>
            <person name="Tsai W.-C."/>
            <person name="Van De Peer Y."/>
            <person name="Liu Z.-J."/>
        </authorList>
    </citation>
    <scope>NUCLEOTIDE SEQUENCE</scope>
    <source>
        <strain evidence="7">CP</strain>
        <tissue evidence="7">Leaves</tissue>
    </source>
</reference>
<protein>
    <submittedName>
        <fullName evidence="7">Uncharacterized protein</fullName>
    </submittedName>
</protein>
<dbReference type="GO" id="GO:0008270">
    <property type="term" value="F:zinc ion binding"/>
    <property type="evidence" value="ECO:0007669"/>
    <property type="project" value="UniProtKB-KW"/>
</dbReference>
<keyword evidence="4" id="KW-0862">Zinc</keyword>
<keyword evidence="5" id="KW-0539">Nucleus</keyword>
<evidence type="ECO:0000256" key="1">
    <source>
        <dbReference type="ARBA" id="ARBA00004123"/>
    </source>
</evidence>
<evidence type="ECO:0000256" key="6">
    <source>
        <dbReference type="SAM" id="MobiDB-lite"/>
    </source>
</evidence>